<proteinExistence type="predicted"/>
<dbReference type="AlphaFoldDB" id="A0AAD5KPG7"/>
<dbReference type="Proteomes" id="UP000820818">
    <property type="component" value="Linkage Group LG6"/>
</dbReference>
<comment type="caution">
    <text evidence="1">The sequence shown here is derived from an EMBL/GenBank/DDBJ whole genome shotgun (WGS) entry which is preliminary data.</text>
</comment>
<protein>
    <submittedName>
        <fullName evidence="1">Uncharacterized protein</fullName>
    </submittedName>
</protein>
<reference evidence="1 2" key="1">
    <citation type="submission" date="2022-05" db="EMBL/GenBank/DDBJ databases">
        <title>A multi-omics perspective on studying reproductive biology in Daphnia sinensis.</title>
        <authorList>
            <person name="Jia J."/>
        </authorList>
    </citation>
    <scope>NUCLEOTIDE SEQUENCE [LARGE SCALE GENOMIC DNA]</scope>
    <source>
        <strain evidence="1 2">WSL</strain>
    </source>
</reference>
<evidence type="ECO:0000313" key="1">
    <source>
        <dbReference type="EMBL" id="KAI9557314.1"/>
    </source>
</evidence>
<keyword evidence="2" id="KW-1185">Reference proteome</keyword>
<sequence length="74" mass="8387">MLVAARSAVIDFICFWTWGMDASFNSLTFFCRRITWVLIAAISCDWIGVLIFEDCLSQASLIVIPPRNAILIIF</sequence>
<accession>A0AAD5KPG7</accession>
<gene>
    <name evidence="1" type="ORF">GHT06_017142</name>
</gene>
<evidence type="ECO:0000313" key="2">
    <source>
        <dbReference type="Proteomes" id="UP000820818"/>
    </source>
</evidence>
<name>A0AAD5KPG7_9CRUS</name>
<organism evidence="1 2">
    <name type="scientific">Daphnia sinensis</name>
    <dbReference type="NCBI Taxonomy" id="1820382"/>
    <lineage>
        <taxon>Eukaryota</taxon>
        <taxon>Metazoa</taxon>
        <taxon>Ecdysozoa</taxon>
        <taxon>Arthropoda</taxon>
        <taxon>Crustacea</taxon>
        <taxon>Branchiopoda</taxon>
        <taxon>Diplostraca</taxon>
        <taxon>Cladocera</taxon>
        <taxon>Anomopoda</taxon>
        <taxon>Daphniidae</taxon>
        <taxon>Daphnia</taxon>
        <taxon>Daphnia similis group</taxon>
    </lineage>
</organism>
<dbReference type="EMBL" id="WJBH02000006">
    <property type="protein sequence ID" value="KAI9557314.1"/>
    <property type="molecule type" value="Genomic_DNA"/>
</dbReference>